<keyword evidence="3" id="KW-1185">Reference proteome</keyword>
<dbReference type="InterPro" id="IPR019412">
    <property type="entry name" value="IML2/TPR_39"/>
</dbReference>
<evidence type="ECO:0000313" key="2">
    <source>
        <dbReference type="EMBL" id="KAG1306188.1"/>
    </source>
</evidence>
<dbReference type="PANTHER" id="PTHR31859">
    <property type="entry name" value="TETRATRICOPEPTIDE REPEAT PROTEIN 39 FAMILY MEMBER"/>
    <property type="match status" value="1"/>
</dbReference>
<proteinExistence type="predicted"/>
<evidence type="ECO:0000256" key="1">
    <source>
        <dbReference type="SAM" id="MobiDB-lite"/>
    </source>
</evidence>
<dbReference type="EMBL" id="JAANQT010001187">
    <property type="protein sequence ID" value="KAG1306188.1"/>
    <property type="molecule type" value="Genomic_DNA"/>
</dbReference>
<comment type="caution">
    <text evidence="2">The sequence shown here is derived from an EMBL/GenBank/DDBJ whole genome shotgun (WGS) entry which is preliminary data.</text>
</comment>
<dbReference type="AlphaFoldDB" id="A0A9P6X632"/>
<dbReference type="PANTHER" id="PTHR31859:SF1">
    <property type="entry name" value="TETRATRICOPEPTIDE REPEAT PROTEIN 39C"/>
    <property type="match status" value="1"/>
</dbReference>
<dbReference type="Pfam" id="PF10300">
    <property type="entry name" value="Iml2-TPR_39"/>
    <property type="match status" value="1"/>
</dbReference>
<reference evidence="2" key="1">
    <citation type="journal article" date="2020" name="Microb. Genom.">
        <title>Genetic diversity of clinical and environmental Mucorales isolates obtained from an investigation of mucormycosis cases among solid organ transplant recipients.</title>
        <authorList>
            <person name="Nguyen M.H."/>
            <person name="Kaul D."/>
            <person name="Muto C."/>
            <person name="Cheng S.J."/>
            <person name="Richter R.A."/>
            <person name="Bruno V.M."/>
            <person name="Liu G."/>
            <person name="Beyhan S."/>
            <person name="Sundermann A.J."/>
            <person name="Mounaud S."/>
            <person name="Pasculle A.W."/>
            <person name="Nierman W.C."/>
            <person name="Driscoll E."/>
            <person name="Cumbie R."/>
            <person name="Clancy C.J."/>
            <person name="Dupont C.L."/>
        </authorList>
    </citation>
    <scope>NUCLEOTIDE SEQUENCE</scope>
    <source>
        <strain evidence="2">GL11</strain>
    </source>
</reference>
<protein>
    <submittedName>
        <fullName evidence="2">Uncharacterized protein</fullName>
    </submittedName>
</protein>
<evidence type="ECO:0000313" key="3">
    <source>
        <dbReference type="Proteomes" id="UP000716291"/>
    </source>
</evidence>
<feature type="compositionally biased region" description="Polar residues" evidence="1">
    <location>
        <begin position="13"/>
        <end position="25"/>
    </location>
</feature>
<sequence>MENTAAILEIDESSNPTTSDPSSFEQECKRSKMNAKEKRFADYELDHRIINSSRFTKEDCSKSNANLISLDRVDIKAIKANTLDPREQEKSGNTQKKAMHCLFNNQFMKAKGIFEQRANSDPLYAQGLGSMMFLKAIMAQDPKVTEDAIKTLIMTFQIATTQIDRATKHHFGHIITEYLSACRQYIRLSQPLPMHIKPTRPKQLESHQAEIMPNGVLRAHVVKAEACLQMAILYLLQEKVAGYIKCGLNLRRAYVSYSIVWQEYKRAGQLHNEYMDENTISGIQFGIGTVHLILSSLPPKILHVISAFGWTADRHLGFALLKLCLEGQRARSPMASVMLLTYYTTLTSLCPQILASDYTQPAIETLLDAQRLYPHSILFLFLAGRTSRLARNLILSTQSFLYASEMSKHEWLEVEYLHATSAEMALNHMMDHRWQEALVLLERLDRHRYASQAVHRYLAAACLDMMGQRTEAILRLAEIPALIRHETAAERYVRSQVQRLQSGGYQDMDMTLCALEYLYFLNAYESAPLQSLEQSLERVDSALDRLVEIERVEYGLRACELVPETAPVDCEPQRGILLLLKVSILNALGRFQESVIHLNWMMDHRQQMVSIKWIVPHTFCLKYFY</sequence>
<name>A0A9P6X632_RHIOR</name>
<feature type="region of interest" description="Disordered" evidence="1">
    <location>
        <begin position="1"/>
        <end position="31"/>
    </location>
</feature>
<accession>A0A9P6X632</accession>
<dbReference type="Proteomes" id="UP000716291">
    <property type="component" value="Unassembled WGS sequence"/>
</dbReference>
<organism evidence="2 3">
    <name type="scientific">Rhizopus oryzae</name>
    <name type="common">Mucormycosis agent</name>
    <name type="synonym">Rhizopus arrhizus var. delemar</name>
    <dbReference type="NCBI Taxonomy" id="64495"/>
    <lineage>
        <taxon>Eukaryota</taxon>
        <taxon>Fungi</taxon>
        <taxon>Fungi incertae sedis</taxon>
        <taxon>Mucoromycota</taxon>
        <taxon>Mucoromycotina</taxon>
        <taxon>Mucoromycetes</taxon>
        <taxon>Mucorales</taxon>
        <taxon>Mucorineae</taxon>
        <taxon>Rhizopodaceae</taxon>
        <taxon>Rhizopus</taxon>
    </lineage>
</organism>
<gene>
    <name evidence="2" type="ORF">G6F64_007790</name>
</gene>